<gene>
    <name evidence="1" type="ORF">LEP1GSC043_3606</name>
</gene>
<protein>
    <submittedName>
        <fullName evidence="1">Uncharacterized protein</fullName>
    </submittedName>
</protein>
<comment type="caution">
    <text evidence="1">The sequence shown here is derived from an EMBL/GenBank/DDBJ whole genome shotgun (WGS) entry which is preliminary data.</text>
</comment>
<accession>N1U017</accession>
<reference evidence="1 2" key="1">
    <citation type="submission" date="2013-02" db="EMBL/GenBank/DDBJ databases">
        <authorList>
            <person name="Harkins D.M."/>
            <person name="Durkin A.S."/>
            <person name="Brinkac L.M."/>
            <person name="Haft D.H."/>
            <person name="Selengut J.D."/>
            <person name="Sanka R."/>
            <person name="DePew J."/>
            <person name="Purushe J."/>
            <person name="Haake D.A."/>
            <person name="Matsunaga J."/>
            <person name="Vinetz J.M."/>
            <person name="Sutton G.G."/>
            <person name="Nierman W.C."/>
            <person name="Fouts D.E."/>
        </authorList>
    </citation>
    <scope>NUCLEOTIDE SEQUENCE [LARGE SCALE GENOMIC DNA]</scope>
    <source>
        <strain evidence="1 2">Ecochallenge</strain>
    </source>
</reference>
<dbReference type="EMBL" id="AHMI02000309">
    <property type="protein sequence ID" value="EMY12342.1"/>
    <property type="molecule type" value="Genomic_DNA"/>
</dbReference>
<sequence length="53" mass="6145">MKKFRESLEIISQKNQNAKKLALHLKKAAFYLIQGDPGFEGFRHLTKELEDSP</sequence>
<evidence type="ECO:0000313" key="1">
    <source>
        <dbReference type="EMBL" id="EMY12342.1"/>
    </source>
</evidence>
<proteinExistence type="predicted"/>
<dbReference type="AlphaFoldDB" id="N1U017"/>
<dbReference type="Proteomes" id="UP000012249">
    <property type="component" value="Unassembled WGS sequence"/>
</dbReference>
<evidence type="ECO:0000313" key="2">
    <source>
        <dbReference type="Proteomes" id="UP000012249"/>
    </source>
</evidence>
<name>N1U017_9LEPT</name>
<organism evidence="1 2">
    <name type="scientific">Leptospira weilii str. Ecochallenge</name>
    <dbReference type="NCBI Taxonomy" id="1049986"/>
    <lineage>
        <taxon>Bacteria</taxon>
        <taxon>Pseudomonadati</taxon>
        <taxon>Spirochaetota</taxon>
        <taxon>Spirochaetia</taxon>
        <taxon>Leptospirales</taxon>
        <taxon>Leptospiraceae</taxon>
        <taxon>Leptospira</taxon>
    </lineage>
</organism>